<keyword evidence="21" id="KW-1185">Reference proteome</keyword>
<evidence type="ECO:0000256" key="8">
    <source>
        <dbReference type="ARBA" id="ARBA00022592"/>
    </source>
</evidence>
<keyword evidence="11" id="KW-0547">Nucleotide-binding</keyword>
<feature type="transmembrane region" description="Helical" evidence="18">
    <location>
        <begin position="7"/>
        <end position="26"/>
    </location>
</feature>
<dbReference type="RefSeq" id="WP_169200938.1">
    <property type="nucleotide sequence ID" value="NZ_CP059467.1"/>
</dbReference>
<evidence type="ECO:0000256" key="4">
    <source>
        <dbReference type="ARBA" id="ARBA00019665"/>
    </source>
</evidence>
<evidence type="ECO:0000256" key="17">
    <source>
        <dbReference type="ARBA" id="ARBA00025207"/>
    </source>
</evidence>
<dbReference type="CDD" id="cd00082">
    <property type="entry name" value="HisKA"/>
    <property type="match status" value="1"/>
</dbReference>
<evidence type="ECO:0000256" key="10">
    <source>
        <dbReference type="ARBA" id="ARBA00022692"/>
    </source>
</evidence>
<accession>A0ABX1NQI6</accession>
<dbReference type="Gene3D" id="3.30.565.10">
    <property type="entry name" value="Histidine kinase-like ATPase, C-terminal domain"/>
    <property type="match status" value="1"/>
</dbReference>
<dbReference type="SUPFAM" id="SSF47384">
    <property type="entry name" value="Homodimeric domain of signal transducing histidine kinase"/>
    <property type="match status" value="1"/>
</dbReference>
<evidence type="ECO:0000256" key="9">
    <source>
        <dbReference type="ARBA" id="ARBA00022679"/>
    </source>
</evidence>
<dbReference type="SUPFAM" id="SSF55785">
    <property type="entry name" value="PYP-like sensor domain (PAS domain)"/>
    <property type="match status" value="1"/>
</dbReference>
<dbReference type="Pfam" id="PF00512">
    <property type="entry name" value="HisKA"/>
    <property type="match status" value="1"/>
</dbReference>
<evidence type="ECO:0000256" key="3">
    <source>
        <dbReference type="ARBA" id="ARBA00012438"/>
    </source>
</evidence>
<dbReference type="SMART" id="SM00091">
    <property type="entry name" value="PAS"/>
    <property type="match status" value="1"/>
</dbReference>
<proteinExistence type="predicted"/>
<evidence type="ECO:0000256" key="5">
    <source>
        <dbReference type="ARBA" id="ARBA00022448"/>
    </source>
</evidence>
<dbReference type="Pfam" id="PF11808">
    <property type="entry name" value="PhoR"/>
    <property type="match status" value="1"/>
</dbReference>
<evidence type="ECO:0000313" key="21">
    <source>
        <dbReference type="Proteomes" id="UP000633943"/>
    </source>
</evidence>
<dbReference type="NCBIfam" id="TIGR02966">
    <property type="entry name" value="phoR_proteo"/>
    <property type="match status" value="1"/>
</dbReference>
<dbReference type="InterPro" id="IPR003594">
    <property type="entry name" value="HATPase_dom"/>
</dbReference>
<dbReference type="InterPro" id="IPR003661">
    <property type="entry name" value="HisK_dim/P_dom"/>
</dbReference>
<evidence type="ECO:0000256" key="15">
    <source>
        <dbReference type="ARBA" id="ARBA00023012"/>
    </source>
</evidence>
<dbReference type="PROSITE" id="PS50109">
    <property type="entry name" value="HIS_KIN"/>
    <property type="match status" value="1"/>
</dbReference>
<dbReference type="SMART" id="SM00387">
    <property type="entry name" value="HATPase_c"/>
    <property type="match status" value="1"/>
</dbReference>
<evidence type="ECO:0000256" key="7">
    <source>
        <dbReference type="ARBA" id="ARBA00022553"/>
    </source>
</evidence>
<keyword evidence="9" id="KW-0808">Transferase</keyword>
<dbReference type="InterPro" id="IPR035965">
    <property type="entry name" value="PAS-like_dom_sf"/>
</dbReference>
<keyword evidence="15" id="KW-0902">Two-component regulatory system</keyword>
<dbReference type="InterPro" id="IPR000014">
    <property type="entry name" value="PAS"/>
</dbReference>
<comment type="function">
    <text evidence="17">Member of the two-component regulatory system PhoR/PhoB involved in the phosphate regulon genes expression. PhoR may function as a membrane-associated protein kinase that phosphorylates PhoB in response to environmental signals.</text>
</comment>
<dbReference type="InterPro" id="IPR005467">
    <property type="entry name" value="His_kinase_dom"/>
</dbReference>
<evidence type="ECO:0000256" key="12">
    <source>
        <dbReference type="ARBA" id="ARBA00022777"/>
    </source>
</evidence>
<evidence type="ECO:0000256" key="14">
    <source>
        <dbReference type="ARBA" id="ARBA00022989"/>
    </source>
</evidence>
<dbReference type="EC" id="2.7.13.3" evidence="3"/>
<evidence type="ECO:0000256" key="1">
    <source>
        <dbReference type="ARBA" id="ARBA00000085"/>
    </source>
</evidence>
<dbReference type="Gene3D" id="1.10.287.130">
    <property type="match status" value="1"/>
</dbReference>
<keyword evidence="5" id="KW-0813">Transport</keyword>
<dbReference type="PANTHER" id="PTHR45453:SF1">
    <property type="entry name" value="PHOSPHATE REGULON SENSOR PROTEIN PHOR"/>
    <property type="match status" value="1"/>
</dbReference>
<dbReference type="SUPFAM" id="SSF55874">
    <property type="entry name" value="ATPase domain of HSP90 chaperone/DNA topoisomerase II/histidine kinase"/>
    <property type="match status" value="1"/>
</dbReference>
<sequence length="446" mass="48427">MTLSARYVWSVAAGTLALIALAALAVGLVAGPLAGLLTMSGSVLLLYVHHVRNLCRLAAWTQKPVGTPPPHGTGTWQYAFAGLARRARLGDEAREQLSVALERFREASEAMPDGVMYLSASDRIEWINTTAGQHFSLDGSQDQGAPVTTLVREPEFVRLLRTRNDAEPVVLRSGRRPGLTLLVQAVPFGDGQKMIVSRDISQLEKLETMRRDFIANVSHELRTPLTVVIGFLETLIDGHEDLEPAEAMRYLRLAFEQSCRMQFLIEDLLTLSALETGAPAAAEEKIVVGPLLADIACDTELLSGGRHDVSLVVAGGSEGAVLLGSGKELRSAFANLASNAVRYTPDGGQIRLIWQRVGGGAEFAVEDTGIGIEARHLPRLTERFYRVDRGRSRETGGTGLGLAIVKHILSRHDAQLHIESEYGKGSRFSARFPAARLARDRSAVRN</sequence>
<dbReference type="InterPro" id="IPR036097">
    <property type="entry name" value="HisK_dim/P_sf"/>
</dbReference>
<evidence type="ECO:0000256" key="11">
    <source>
        <dbReference type="ARBA" id="ARBA00022741"/>
    </source>
</evidence>
<dbReference type="Proteomes" id="UP000633943">
    <property type="component" value="Unassembled WGS sequence"/>
</dbReference>
<dbReference type="GO" id="GO:0016301">
    <property type="term" value="F:kinase activity"/>
    <property type="evidence" value="ECO:0007669"/>
    <property type="project" value="UniProtKB-KW"/>
</dbReference>
<dbReference type="InterPro" id="IPR014310">
    <property type="entry name" value="Sig_transdc_His_kinase_PhoR"/>
</dbReference>
<keyword evidence="14 18" id="KW-1133">Transmembrane helix</keyword>
<evidence type="ECO:0000256" key="16">
    <source>
        <dbReference type="ARBA" id="ARBA00023136"/>
    </source>
</evidence>
<dbReference type="PRINTS" id="PR00344">
    <property type="entry name" value="BCTRLSENSOR"/>
</dbReference>
<comment type="subcellular location">
    <subcellularLocation>
        <location evidence="2">Cell membrane</location>
    </subcellularLocation>
</comment>
<protein>
    <recommendedName>
        <fullName evidence="4">Phosphate regulon sensor protein PhoR</fullName>
        <ecNumber evidence="3">2.7.13.3</ecNumber>
    </recommendedName>
</protein>
<keyword evidence="12 20" id="KW-0418">Kinase</keyword>
<feature type="domain" description="Histidine kinase" evidence="19">
    <location>
        <begin position="216"/>
        <end position="436"/>
    </location>
</feature>
<keyword evidence="6" id="KW-1003">Cell membrane</keyword>
<keyword evidence="10 18" id="KW-0812">Transmembrane</keyword>
<evidence type="ECO:0000313" key="20">
    <source>
        <dbReference type="EMBL" id="NMG13972.1"/>
    </source>
</evidence>
<dbReference type="Gene3D" id="3.30.450.20">
    <property type="entry name" value="PAS domain"/>
    <property type="match status" value="1"/>
</dbReference>
<dbReference type="PANTHER" id="PTHR45453">
    <property type="entry name" value="PHOSPHATE REGULON SENSOR PROTEIN PHOR"/>
    <property type="match status" value="1"/>
</dbReference>
<dbReference type="InterPro" id="IPR036890">
    <property type="entry name" value="HATPase_C_sf"/>
</dbReference>
<comment type="catalytic activity">
    <reaction evidence="1">
        <text>ATP + protein L-histidine = ADP + protein N-phospho-L-histidine.</text>
        <dbReference type="EC" id="2.7.13.3"/>
    </reaction>
</comment>
<name>A0ABX1NQI6_9RHOO</name>
<comment type="caution">
    <text evidence="20">The sequence shown here is derived from an EMBL/GenBank/DDBJ whole genome shotgun (WGS) entry which is preliminary data.</text>
</comment>
<evidence type="ECO:0000256" key="18">
    <source>
        <dbReference type="SAM" id="Phobius"/>
    </source>
</evidence>
<reference evidence="20 21" key="1">
    <citation type="submission" date="2019-12" db="EMBL/GenBank/DDBJ databases">
        <title>Comparative genomics gives insights into the taxonomy of the Azoarcus-Aromatoleum group and reveals separate origins of nif in the plant-associated Azoarcus and non-plant-associated Aromatoleum sub-groups.</title>
        <authorList>
            <person name="Lafos M."/>
            <person name="Maluk M."/>
            <person name="Batista M."/>
            <person name="Junghare M."/>
            <person name="Carmona M."/>
            <person name="Faoro H."/>
            <person name="Cruz L.M."/>
            <person name="Battistoni F."/>
            <person name="De Souza E."/>
            <person name="Pedrosa F."/>
            <person name="Chen W.-M."/>
            <person name="Poole P.S."/>
            <person name="Dixon R.A."/>
            <person name="James E.K."/>
        </authorList>
    </citation>
    <scope>NUCLEOTIDE SEQUENCE [LARGE SCALE GENOMIC DNA]</scope>
    <source>
        <strain evidence="20 21">PbN1</strain>
    </source>
</reference>
<evidence type="ECO:0000259" key="19">
    <source>
        <dbReference type="PROSITE" id="PS50109"/>
    </source>
</evidence>
<dbReference type="EMBL" id="WTVP01000001">
    <property type="protein sequence ID" value="NMG13972.1"/>
    <property type="molecule type" value="Genomic_DNA"/>
</dbReference>
<keyword evidence="7" id="KW-0597">Phosphoprotein</keyword>
<evidence type="ECO:0000256" key="13">
    <source>
        <dbReference type="ARBA" id="ARBA00022840"/>
    </source>
</evidence>
<keyword evidence="8" id="KW-0592">Phosphate transport</keyword>
<organism evidence="20 21">
    <name type="scientific">Aromatoleum bremense</name>
    <dbReference type="NCBI Taxonomy" id="76115"/>
    <lineage>
        <taxon>Bacteria</taxon>
        <taxon>Pseudomonadati</taxon>
        <taxon>Pseudomonadota</taxon>
        <taxon>Betaproteobacteria</taxon>
        <taxon>Rhodocyclales</taxon>
        <taxon>Rhodocyclaceae</taxon>
        <taxon>Aromatoleum</taxon>
    </lineage>
</organism>
<evidence type="ECO:0000256" key="2">
    <source>
        <dbReference type="ARBA" id="ARBA00004236"/>
    </source>
</evidence>
<dbReference type="SMART" id="SM00388">
    <property type="entry name" value="HisKA"/>
    <property type="match status" value="1"/>
</dbReference>
<gene>
    <name evidence="20" type="primary">phoR</name>
    <name evidence="20" type="ORF">GPA24_00150</name>
</gene>
<dbReference type="Pfam" id="PF02518">
    <property type="entry name" value="HATPase_c"/>
    <property type="match status" value="1"/>
</dbReference>
<evidence type="ECO:0000256" key="6">
    <source>
        <dbReference type="ARBA" id="ARBA00022475"/>
    </source>
</evidence>
<dbReference type="InterPro" id="IPR004358">
    <property type="entry name" value="Sig_transdc_His_kin-like_C"/>
</dbReference>
<dbReference type="InterPro" id="IPR021766">
    <property type="entry name" value="PhoR_N"/>
</dbReference>
<dbReference type="InterPro" id="IPR050351">
    <property type="entry name" value="BphY/WalK/GraS-like"/>
</dbReference>
<keyword evidence="16 18" id="KW-0472">Membrane</keyword>
<keyword evidence="13" id="KW-0067">ATP-binding</keyword>